<organism evidence="1">
    <name type="scientific">hydrothermal vent metagenome</name>
    <dbReference type="NCBI Taxonomy" id="652676"/>
    <lineage>
        <taxon>unclassified sequences</taxon>
        <taxon>metagenomes</taxon>
        <taxon>ecological metagenomes</taxon>
    </lineage>
</organism>
<sequence length="422" mass="45378">MKHTYLLPFAAILIGWTGAFAPAALSQEANAQPAQSSRPLVAEFVRLVLTPHPALAAAQAEVDAATARAEGAARSVYNPEVEAEFEDADSTTKAVGISQAIDWSGKRKARAATGEADVVAATAALEIVKKSVATDLLSALSDHQSAFEQIRLANDRFRLAKDFSSLASQREAAGDLSQSEFLTARLALSQALAAQASAQANLSRTRERLAALSGEQRDVWPLLVGTPDTHLLHAGTAQVNSLPELRFALAKTDGFRSRVLLADKMRKADPTVGLRFGQESNGLGGQETLFGVRVAIPLLIRNNFSQSVTAARAEALGAEAGARNTRRLVTARLNATTERVVASQKAWSQWQDTGATQLGDQRQLLKTLWEAGETDAVSYLVQLNQTFDAEAASIDLKGTLWRSWFEWLDASNTSTSWLEAIQ</sequence>
<evidence type="ECO:0008006" key="2">
    <source>
        <dbReference type="Google" id="ProtNLM"/>
    </source>
</evidence>
<dbReference type="InterPro" id="IPR010131">
    <property type="entry name" value="MdtP/NodT-like"/>
</dbReference>
<dbReference type="PANTHER" id="PTHR30203">
    <property type="entry name" value="OUTER MEMBRANE CATION EFFLUX PROTEIN"/>
    <property type="match status" value="1"/>
</dbReference>
<dbReference type="InterPro" id="IPR003423">
    <property type="entry name" value="OMP_efflux"/>
</dbReference>
<evidence type="ECO:0000313" key="1">
    <source>
        <dbReference type="EMBL" id="VAV95093.1"/>
    </source>
</evidence>
<dbReference type="SUPFAM" id="SSF56954">
    <property type="entry name" value="Outer membrane efflux proteins (OEP)"/>
    <property type="match status" value="1"/>
</dbReference>
<protein>
    <recommendedName>
        <fullName evidence="2">Heavy metal RND efflux outer membrane protein, CzcC family</fullName>
    </recommendedName>
</protein>
<accession>A0A3B0SFN8</accession>
<dbReference type="EMBL" id="UOEE01000196">
    <property type="protein sequence ID" value="VAV95093.1"/>
    <property type="molecule type" value="Genomic_DNA"/>
</dbReference>
<dbReference type="GO" id="GO:0015562">
    <property type="term" value="F:efflux transmembrane transporter activity"/>
    <property type="evidence" value="ECO:0007669"/>
    <property type="project" value="InterPro"/>
</dbReference>
<reference evidence="1" key="1">
    <citation type="submission" date="2018-06" db="EMBL/GenBank/DDBJ databases">
        <authorList>
            <person name="Zhirakovskaya E."/>
        </authorList>
    </citation>
    <scope>NUCLEOTIDE SEQUENCE</scope>
</reference>
<gene>
    <name evidence="1" type="ORF">MNBD_ALPHA06-31</name>
</gene>
<dbReference type="PANTHER" id="PTHR30203:SF24">
    <property type="entry name" value="BLR4935 PROTEIN"/>
    <property type="match status" value="1"/>
</dbReference>
<dbReference type="Gene3D" id="1.20.1600.10">
    <property type="entry name" value="Outer membrane efflux proteins (OEP)"/>
    <property type="match status" value="1"/>
</dbReference>
<dbReference type="AlphaFoldDB" id="A0A3B0SFN8"/>
<name>A0A3B0SFN8_9ZZZZ</name>
<proteinExistence type="predicted"/>
<dbReference type="Pfam" id="PF02321">
    <property type="entry name" value="OEP"/>
    <property type="match status" value="1"/>
</dbReference>